<name>A0A537IXR6_9BACT</name>
<evidence type="ECO:0008006" key="5">
    <source>
        <dbReference type="Google" id="ProtNLM"/>
    </source>
</evidence>
<organism evidence="3 4">
    <name type="scientific">Candidatus Segetimicrobium genomatis</name>
    <dbReference type="NCBI Taxonomy" id="2569760"/>
    <lineage>
        <taxon>Bacteria</taxon>
        <taxon>Bacillati</taxon>
        <taxon>Candidatus Sysuimicrobiota</taxon>
        <taxon>Candidatus Sysuimicrobiia</taxon>
        <taxon>Candidatus Sysuimicrobiales</taxon>
        <taxon>Candidatus Segetimicrobiaceae</taxon>
        <taxon>Candidatus Segetimicrobium</taxon>
    </lineage>
</organism>
<evidence type="ECO:0000313" key="4">
    <source>
        <dbReference type="Proteomes" id="UP000318834"/>
    </source>
</evidence>
<keyword evidence="1" id="KW-0472">Membrane</keyword>
<gene>
    <name evidence="3" type="ORF">E6H05_04915</name>
</gene>
<feature type="chain" id="PRO_5021964817" description="DUF3068 domain-containing protein" evidence="2">
    <location>
        <begin position="21"/>
        <end position="426"/>
    </location>
</feature>
<feature type="transmembrane region" description="Helical" evidence="1">
    <location>
        <begin position="392"/>
        <end position="412"/>
    </location>
</feature>
<evidence type="ECO:0000256" key="2">
    <source>
        <dbReference type="SAM" id="SignalP"/>
    </source>
</evidence>
<dbReference type="AlphaFoldDB" id="A0A537IXR6"/>
<accession>A0A537IXR6</accession>
<reference evidence="3 4" key="1">
    <citation type="journal article" date="2019" name="Nat. Microbiol.">
        <title>Mediterranean grassland soil C-N compound turnover is dependent on rainfall and depth, and is mediated by genomically divergent microorganisms.</title>
        <authorList>
            <person name="Diamond S."/>
            <person name="Andeer P.F."/>
            <person name="Li Z."/>
            <person name="Crits-Christoph A."/>
            <person name="Burstein D."/>
            <person name="Anantharaman K."/>
            <person name="Lane K.R."/>
            <person name="Thomas B.C."/>
            <person name="Pan C."/>
            <person name="Northen T.R."/>
            <person name="Banfield J.F."/>
        </authorList>
    </citation>
    <scope>NUCLEOTIDE SEQUENCE [LARGE SCALE GENOMIC DNA]</scope>
    <source>
        <strain evidence="3">NP_8</strain>
    </source>
</reference>
<dbReference type="Proteomes" id="UP000318834">
    <property type="component" value="Unassembled WGS sequence"/>
</dbReference>
<keyword evidence="1" id="KW-1133">Transmembrane helix</keyword>
<protein>
    <recommendedName>
        <fullName evidence="5">DUF3068 domain-containing protein</fullName>
    </recommendedName>
</protein>
<evidence type="ECO:0000313" key="3">
    <source>
        <dbReference type="EMBL" id="TMI76065.1"/>
    </source>
</evidence>
<evidence type="ECO:0000256" key="1">
    <source>
        <dbReference type="SAM" id="Phobius"/>
    </source>
</evidence>
<keyword evidence="2" id="KW-0732">Signal</keyword>
<comment type="caution">
    <text evidence="3">The sequence shown here is derived from an EMBL/GenBank/DDBJ whole genome shotgun (WGS) entry which is preliminary data.</text>
</comment>
<feature type="signal peptide" evidence="2">
    <location>
        <begin position="1"/>
        <end position="20"/>
    </location>
</feature>
<sequence>MNRAVIATLFLLLSAGTARAQVPVKERQFVYGINAFAWEGYVGSLSARPPHTIYVLAGHRSIVSARETLVYFWPITGEYRADWSGLNASVDGTLEVLQAGRAVTVLLRQPYVIQYPNGPDSGLAVLYVGEEAARRYRAFVEARDQYRDALARYLEARRRYLEALDRAAAARQRGVTVTLPPAPEEPGQFRLFSSDVHDGFLINLPQGHYAIRVRGPDGRVVAGSQRTLVAFTHRREAVGFTIVPQTRWTVPERADEPGSTIYARRDQVLYFQPYAAREYNDLAYARLVNPQSAEGRSDGWRWEYSQSLVEDRLQLAGASGVQTVTGRPYRVEQKTGEALGYEVIEPPAGQTSDFSGFKVQVQGTLNLALLDAAGRPVPGSERIVRVPRLGTAWPLGVIPLLPLTLGAAVVAWRREQLGRTQRTREA</sequence>
<keyword evidence="1" id="KW-0812">Transmembrane</keyword>
<dbReference type="EMBL" id="VBAP01000031">
    <property type="protein sequence ID" value="TMI76065.1"/>
    <property type="molecule type" value="Genomic_DNA"/>
</dbReference>
<proteinExistence type="predicted"/>